<dbReference type="EMBL" id="CAESAO010000035">
    <property type="protein sequence ID" value="CAB4340974.1"/>
    <property type="molecule type" value="Genomic_DNA"/>
</dbReference>
<dbReference type="EMBL" id="CAFBPX010000013">
    <property type="protein sequence ID" value="CAB5029082.1"/>
    <property type="molecule type" value="Genomic_DNA"/>
</dbReference>
<reference evidence="2" key="1">
    <citation type="submission" date="2020-05" db="EMBL/GenBank/DDBJ databases">
        <authorList>
            <person name="Chiriac C."/>
            <person name="Salcher M."/>
            <person name="Ghai R."/>
            <person name="Kavagutti S V."/>
        </authorList>
    </citation>
    <scope>NUCLEOTIDE SEQUENCE</scope>
</reference>
<feature type="transmembrane region" description="Helical" evidence="1">
    <location>
        <begin position="178"/>
        <end position="194"/>
    </location>
</feature>
<evidence type="ECO:0000256" key="1">
    <source>
        <dbReference type="SAM" id="Phobius"/>
    </source>
</evidence>
<feature type="transmembrane region" description="Helical" evidence="1">
    <location>
        <begin position="12"/>
        <end position="31"/>
    </location>
</feature>
<feature type="transmembrane region" description="Helical" evidence="1">
    <location>
        <begin position="37"/>
        <end position="58"/>
    </location>
</feature>
<name>A0A6J5ZE34_9ZZZZ</name>
<keyword evidence="1" id="KW-0812">Transmembrane</keyword>
<feature type="transmembrane region" description="Helical" evidence="1">
    <location>
        <begin position="152"/>
        <end position="172"/>
    </location>
</feature>
<sequence>MTTSPAAPTGIGRVFNSPIAGFAPFIIMSLFSSPSSFFYAAGLAVLSAVVIVVVNWYLNHVPAGQLDWAALILFGAMLIVGLADDGAHKWLMENANLMSDIAVLVMTLGGMAIGRPFALMYARLSPKFEAAWEQDSEGFRDWGVRACQKISLLWFGAFVVQLGCQLLTQFGAASYNTAVWNWIIPVAALLLAMRETRRYSAKLRSEAASFDQPAASS</sequence>
<organism evidence="2">
    <name type="scientific">freshwater metagenome</name>
    <dbReference type="NCBI Taxonomy" id="449393"/>
    <lineage>
        <taxon>unclassified sequences</taxon>
        <taxon>metagenomes</taxon>
        <taxon>ecological metagenomes</taxon>
    </lineage>
</organism>
<gene>
    <name evidence="2" type="ORF">UFOPK3522_00587</name>
    <name evidence="3" type="ORF">UFOPK4175_00146</name>
</gene>
<keyword evidence="1" id="KW-1133">Transmembrane helix</keyword>
<feature type="transmembrane region" description="Helical" evidence="1">
    <location>
        <begin position="65"/>
        <end position="83"/>
    </location>
</feature>
<evidence type="ECO:0000313" key="2">
    <source>
        <dbReference type="EMBL" id="CAB4340974.1"/>
    </source>
</evidence>
<feature type="transmembrane region" description="Helical" evidence="1">
    <location>
        <begin position="95"/>
        <end position="114"/>
    </location>
</feature>
<evidence type="ECO:0000313" key="3">
    <source>
        <dbReference type="EMBL" id="CAB5029082.1"/>
    </source>
</evidence>
<protein>
    <submittedName>
        <fullName evidence="2">Unannotated protein</fullName>
    </submittedName>
</protein>
<keyword evidence="1" id="KW-0472">Membrane</keyword>
<proteinExistence type="predicted"/>
<accession>A0A6J5ZE34</accession>
<dbReference type="AlphaFoldDB" id="A0A6J5ZE34"/>